<name>A0A0D2MIM3_9CHLO</name>
<dbReference type="Proteomes" id="UP000054498">
    <property type="component" value="Unassembled WGS sequence"/>
</dbReference>
<dbReference type="GeneID" id="25730536"/>
<evidence type="ECO:0000313" key="2">
    <source>
        <dbReference type="EMBL" id="KIY94855.1"/>
    </source>
</evidence>
<proteinExistence type="predicted"/>
<gene>
    <name evidence="2" type="ORF">MNEG_13107</name>
</gene>
<dbReference type="RefSeq" id="XP_013893875.1">
    <property type="nucleotide sequence ID" value="XM_014038421.1"/>
</dbReference>
<dbReference type="OrthoDB" id="533138at2759"/>
<dbReference type="EMBL" id="KK103846">
    <property type="protein sequence ID" value="KIY94855.1"/>
    <property type="molecule type" value="Genomic_DNA"/>
</dbReference>
<dbReference type="STRING" id="145388.A0A0D2MIM3"/>
<protein>
    <submittedName>
        <fullName evidence="2">Uncharacterized protein</fullName>
    </submittedName>
</protein>
<accession>A0A0D2MIM3</accession>
<evidence type="ECO:0000256" key="1">
    <source>
        <dbReference type="SAM" id="MobiDB-lite"/>
    </source>
</evidence>
<sequence length="96" mass="10275">MGQLTGLVGSIEYGLAEDRLDETGDLWEPEEEDPTAQRECTSPFHLAPYMGKYDVDYANDMDGVRMQARLAGVVAAPAEPPPPPPSSPPFAGSISP</sequence>
<dbReference type="KEGG" id="mng:MNEG_13107"/>
<keyword evidence="3" id="KW-1185">Reference proteome</keyword>
<feature type="compositionally biased region" description="Pro residues" evidence="1">
    <location>
        <begin position="78"/>
        <end position="88"/>
    </location>
</feature>
<organism evidence="2 3">
    <name type="scientific">Monoraphidium neglectum</name>
    <dbReference type="NCBI Taxonomy" id="145388"/>
    <lineage>
        <taxon>Eukaryota</taxon>
        <taxon>Viridiplantae</taxon>
        <taxon>Chlorophyta</taxon>
        <taxon>core chlorophytes</taxon>
        <taxon>Chlorophyceae</taxon>
        <taxon>CS clade</taxon>
        <taxon>Sphaeropleales</taxon>
        <taxon>Selenastraceae</taxon>
        <taxon>Monoraphidium</taxon>
    </lineage>
</organism>
<reference evidence="2 3" key="1">
    <citation type="journal article" date="2013" name="BMC Genomics">
        <title>Reconstruction of the lipid metabolism for the microalga Monoraphidium neglectum from its genome sequence reveals characteristics suitable for biofuel production.</title>
        <authorList>
            <person name="Bogen C."/>
            <person name="Al-Dilaimi A."/>
            <person name="Albersmeier A."/>
            <person name="Wichmann J."/>
            <person name="Grundmann M."/>
            <person name="Rupp O."/>
            <person name="Lauersen K.J."/>
            <person name="Blifernez-Klassen O."/>
            <person name="Kalinowski J."/>
            <person name="Goesmann A."/>
            <person name="Mussgnug J.H."/>
            <person name="Kruse O."/>
        </authorList>
    </citation>
    <scope>NUCLEOTIDE SEQUENCE [LARGE SCALE GENOMIC DNA]</scope>
    <source>
        <strain evidence="2 3">SAG 48.87</strain>
    </source>
</reference>
<dbReference type="AlphaFoldDB" id="A0A0D2MIM3"/>
<feature type="region of interest" description="Disordered" evidence="1">
    <location>
        <begin position="75"/>
        <end position="96"/>
    </location>
</feature>
<evidence type="ECO:0000313" key="3">
    <source>
        <dbReference type="Proteomes" id="UP000054498"/>
    </source>
</evidence>